<evidence type="ECO:0000313" key="2">
    <source>
        <dbReference type="EMBL" id="GFR17421.1"/>
    </source>
</evidence>
<dbReference type="Proteomes" id="UP000887116">
    <property type="component" value="Unassembled WGS sequence"/>
</dbReference>
<dbReference type="InterPro" id="IPR038175">
    <property type="entry name" value="CBM21_dom_sf"/>
</dbReference>
<organism evidence="2 3">
    <name type="scientific">Trichonephila clavata</name>
    <name type="common">Joro spider</name>
    <name type="synonym">Nephila clavata</name>
    <dbReference type="NCBI Taxonomy" id="2740835"/>
    <lineage>
        <taxon>Eukaryota</taxon>
        <taxon>Metazoa</taxon>
        <taxon>Ecdysozoa</taxon>
        <taxon>Arthropoda</taxon>
        <taxon>Chelicerata</taxon>
        <taxon>Arachnida</taxon>
        <taxon>Araneae</taxon>
        <taxon>Araneomorphae</taxon>
        <taxon>Entelegynae</taxon>
        <taxon>Araneoidea</taxon>
        <taxon>Nephilidae</taxon>
        <taxon>Trichonephila</taxon>
    </lineage>
</organism>
<accession>A0A8X6JS70</accession>
<dbReference type="EMBL" id="BMAO01007636">
    <property type="protein sequence ID" value="GFR17421.1"/>
    <property type="molecule type" value="Genomic_DNA"/>
</dbReference>
<protein>
    <submittedName>
        <fullName evidence="2">Protein phosphatase 1 regulatory subunit 3B-B</fullName>
    </submittedName>
</protein>
<dbReference type="GO" id="GO:0008157">
    <property type="term" value="F:protein phosphatase 1 binding"/>
    <property type="evidence" value="ECO:0007669"/>
    <property type="project" value="TreeGrafter"/>
</dbReference>
<keyword evidence="3" id="KW-1185">Reference proteome</keyword>
<comment type="caution">
    <text evidence="2">The sequence shown here is derived from an EMBL/GenBank/DDBJ whole genome shotgun (WGS) entry which is preliminary data.</text>
</comment>
<dbReference type="Gene3D" id="2.60.40.2440">
    <property type="entry name" value="Carbohydrate binding type-21 domain"/>
    <property type="match status" value="1"/>
</dbReference>
<dbReference type="PROSITE" id="PS51159">
    <property type="entry name" value="CBM21"/>
    <property type="match status" value="1"/>
</dbReference>
<dbReference type="GO" id="GO:2001069">
    <property type="term" value="F:glycogen binding"/>
    <property type="evidence" value="ECO:0007669"/>
    <property type="project" value="TreeGrafter"/>
</dbReference>
<evidence type="ECO:0000313" key="3">
    <source>
        <dbReference type="Proteomes" id="UP000887116"/>
    </source>
</evidence>
<dbReference type="PANTHER" id="PTHR12307">
    <property type="entry name" value="PROTEIN PHOSPHATASE 1 REGULATORY SUBUNIT"/>
    <property type="match status" value="1"/>
</dbReference>
<feature type="domain" description="CBM21" evidence="1">
    <location>
        <begin position="156"/>
        <end position="271"/>
    </location>
</feature>
<dbReference type="GO" id="GO:0005979">
    <property type="term" value="P:regulation of glycogen biosynthetic process"/>
    <property type="evidence" value="ECO:0007669"/>
    <property type="project" value="TreeGrafter"/>
</dbReference>
<dbReference type="PANTHER" id="PTHR12307:SF36">
    <property type="entry name" value="GLYCOGEN-BINDING SUBUNIT 76A"/>
    <property type="match status" value="1"/>
</dbReference>
<dbReference type="OrthoDB" id="1881at2759"/>
<name>A0A8X6JS70_TRICU</name>
<evidence type="ECO:0000259" key="1">
    <source>
        <dbReference type="PROSITE" id="PS51159"/>
    </source>
</evidence>
<gene>
    <name evidence="2" type="primary">ppp1r3b-b</name>
    <name evidence="2" type="ORF">TNCT_659671</name>
</gene>
<dbReference type="AlphaFoldDB" id="A0A8X6JS70"/>
<dbReference type="InterPro" id="IPR050782">
    <property type="entry name" value="PP1_regulatory_subunit_3"/>
</dbReference>
<dbReference type="GO" id="GO:0000164">
    <property type="term" value="C:protein phosphatase type 1 complex"/>
    <property type="evidence" value="ECO:0007669"/>
    <property type="project" value="TreeGrafter"/>
</dbReference>
<dbReference type="Pfam" id="PF03370">
    <property type="entry name" value="CBM_21"/>
    <property type="match status" value="1"/>
</dbReference>
<dbReference type="InterPro" id="IPR005036">
    <property type="entry name" value="CBM21_dom"/>
</dbReference>
<sequence length="320" mass="36613">MPMDLEMLLSASRSPLFSYTPFADDHFTVTNGYDDSGCSPRLSLSRNHFVVGGKSRRFGIIQDRSIFPSYQIGDLKESKKKTSTSEDSEDGTRKKKVSFADDKGLDLVEVREISDDTKWANEVLNLLIGGSQKIAANERVWKLASEHPPREDSELLKLLKHNNVALESVNVKKGSNSVLTGTIKVRNLAYKKHVLVRITYDRWMSYADIKAEYLQPKEMNSTKHHQYDTFFFKTEIPTLAMRFGVIEFSVCFRCNGNEYWDNNGGINYRLTAELAKENPEMYAGSVKQSNDNITLSLTDNFERFSEIDAWSNFMCSQPYW</sequence>
<proteinExistence type="predicted"/>
<reference evidence="2" key="1">
    <citation type="submission" date="2020-07" db="EMBL/GenBank/DDBJ databases">
        <title>Multicomponent nature underlies the extraordinary mechanical properties of spider dragline silk.</title>
        <authorList>
            <person name="Kono N."/>
            <person name="Nakamura H."/>
            <person name="Mori M."/>
            <person name="Yoshida Y."/>
            <person name="Ohtoshi R."/>
            <person name="Malay A.D."/>
            <person name="Moran D.A.P."/>
            <person name="Tomita M."/>
            <person name="Numata K."/>
            <person name="Arakawa K."/>
        </authorList>
    </citation>
    <scope>NUCLEOTIDE SEQUENCE</scope>
</reference>